<gene>
    <name evidence="3" type="ORF">JCM31826_00100</name>
</gene>
<feature type="transmembrane region" description="Helical" evidence="1">
    <location>
        <begin position="55"/>
        <end position="76"/>
    </location>
</feature>
<name>A0A401XHP9_9FLAO</name>
<dbReference type="Pfam" id="PF00892">
    <property type="entry name" value="EamA"/>
    <property type="match status" value="2"/>
</dbReference>
<keyword evidence="4" id="KW-1185">Reference proteome</keyword>
<dbReference type="InterPro" id="IPR037185">
    <property type="entry name" value="EmrE-like"/>
</dbReference>
<comment type="caution">
    <text evidence="3">The sequence shown here is derived from an EMBL/GenBank/DDBJ whole genome shotgun (WGS) entry which is preliminary data.</text>
</comment>
<feature type="domain" description="EamA" evidence="2">
    <location>
        <begin position="134"/>
        <end position="279"/>
    </location>
</feature>
<evidence type="ECO:0000313" key="4">
    <source>
        <dbReference type="Proteomes" id="UP000286715"/>
    </source>
</evidence>
<proteinExistence type="predicted"/>
<dbReference type="AlphaFoldDB" id="A0A401XHP9"/>
<feature type="transmembrane region" description="Helical" evidence="1">
    <location>
        <begin position="164"/>
        <end position="183"/>
    </location>
</feature>
<dbReference type="PANTHER" id="PTHR22911:SF79">
    <property type="entry name" value="MOBA-LIKE NTP TRANSFERASE DOMAIN-CONTAINING PROTEIN"/>
    <property type="match status" value="1"/>
</dbReference>
<organism evidence="3 4">
    <name type="scientific">Thermaurantimonas aggregans</name>
    <dbReference type="NCBI Taxonomy" id="2173829"/>
    <lineage>
        <taxon>Bacteria</taxon>
        <taxon>Pseudomonadati</taxon>
        <taxon>Bacteroidota</taxon>
        <taxon>Flavobacteriia</taxon>
        <taxon>Flavobacteriales</taxon>
        <taxon>Schleiferiaceae</taxon>
        <taxon>Thermaurantimonas</taxon>
    </lineage>
</organism>
<evidence type="ECO:0000256" key="1">
    <source>
        <dbReference type="SAM" id="Phobius"/>
    </source>
</evidence>
<sequence>MHFIVFIWGFTGILGHLITVDAYTLVWHRMWMATVVLVTYLLIIGRSFRASAREIITLLLAGSVIAAHWITFFHAIKISTVSVTLACLSTGALFTALLEPIFFRRKLDVREILLGMAVVVGLYIIFNFETQYTLGIIVALSSAFLSALFSVINGLMVKRLKPNVITTYELTGGWIALTVYLWISDRLDQGLFTSLTTTGSLGWLNGDWFLIFILASVCTAYAFIESVRVMKVLSPYSVMLTINLEPVYGILMAALFLGEREKMSPQFYLGTIIILSVVFIEAWLRRRKQVVTG</sequence>
<feature type="transmembrane region" description="Helical" evidence="1">
    <location>
        <begin position="82"/>
        <end position="102"/>
    </location>
</feature>
<feature type="transmembrane region" description="Helical" evidence="1">
    <location>
        <begin position="132"/>
        <end position="152"/>
    </location>
</feature>
<keyword evidence="1" id="KW-0812">Transmembrane</keyword>
<dbReference type="OrthoDB" id="9150437at2"/>
<dbReference type="SUPFAM" id="SSF103481">
    <property type="entry name" value="Multidrug resistance efflux transporter EmrE"/>
    <property type="match status" value="2"/>
</dbReference>
<feature type="transmembrane region" description="Helical" evidence="1">
    <location>
        <begin position="203"/>
        <end position="224"/>
    </location>
</feature>
<dbReference type="GO" id="GO:0016020">
    <property type="term" value="C:membrane"/>
    <property type="evidence" value="ECO:0007669"/>
    <property type="project" value="InterPro"/>
</dbReference>
<dbReference type="PANTHER" id="PTHR22911">
    <property type="entry name" value="ACYL-MALONYL CONDENSING ENZYME-RELATED"/>
    <property type="match status" value="1"/>
</dbReference>
<dbReference type="EMBL" id="BHZE01000001">
    <property type="protein sequence ID" value="GCD76528.1"/>
    <property type="molecule type" value="Genomic_DNA"/>
</dbReference>
<protein>
    <submittedName>
        <fullName evidence="3">Permease</fullName>
    </submittedName>
</protein>
<keyword evidence="1" id="KW-1133">Transmembrane helix</keyword>
<evidence type="ECO:0000259" key="2">
    <source>
        <dbReference type="Pfam" id="PF00892"/>
    </source>
</evidence>
<keyword evidence="1" id="KW-0472">Membrane</keyword>
<dbReference type="Proteomes" id="UP000286715">
    <property type="component" value="Unassembled WGS sequence"/>
</dbReference>
<feature type="transmembrane region" description="Helical" evidence="1">
    <location>
        <begin position="236"/>
        <end position="255"/>
    </location>
</feature>
<feature type="transmembrane region" description="Helical" evidence="1">
    <location>
        <begin position="25"/>
        <end position="43"/>
    </location>
</feature>
<accession>A0A401XHP9</accession>
<feature type="transmembrane region" description="Helical" evidence="1">
    <location>
        <begin position="109"/>
        <end position="126"/>
    </location>
</feature>
<reference evidence="3 4" key="1">
    <citation type="submission" date="2018-11" db="EMBL/GenBank/DDBJ databases">
        <title>Schleiferia aggregans sp. nov., a moderately thermophilic heterotrophic bacterium isolated from microbial mats at a terrestrial hot spring.</title>
        <authorList>
            <person name="Iino T."/>
            <person name="Ohkuma M."/>
            <person name="Haruta S."/>
        </authorList>
    </citation>
    <scope>NUCLEOTIDE SEQUENCE [LARGE SCALE GENOMIC DNA]</scope>
    <source>
        <strain evidence="3 4">LA</strain>
    </source>
</reference>
<feature type="transmembrane region" description="Helical" evidence="1">
    <location>
        <begin position="267"/>
        <end position="284"/>
    </location>
</feature>
<evidence type="ECO:0000313" key="3">
    <source>
        <dbReference type="EMBL" id="GCD76528.1"/>
    </source>
</evidence>
<feature type="domain" description="EamA" evidence="2">
    <location>
        <begin position="5"/>
        <end position="126"/>
    </location>
</feature>
<dbReference type="InterPro" id="IPR000620">
    <property type="entry name" value="EamA_dom"/>
</dbReference>